<evidence type="ECO:0000256" key="2">
    <source>
        <dbReference type="ARBA" id="ARBA00011062"/>
    </source>
</evidence>
<accession>A0A951Q8R4</accession>
<dbReference type="NCBIfam" id="TIGR00087">
    <property type="entry name" value="surE"/>
    <property type="match status" value="1"/>
</dbReference>
<dbReference type="PANTHER" id="PTHR30457:SF0">
    <property type="entry name" value="PHOSPHATASE, PUTATIVE (AFU_ORTHOLOGUE AFUA_4G01070)-RELATED"/>
    <property type="match status" value="1"/>
</dbReference>
<name>A0A951Q8R4_9CYAN</name>
<gene>
    <name evidence="7" type="primary">surE</name>
    <name evidence="7" type="ORF">KME15_01775</name>
</gene>
<proteinExistence type="inferred from homology"/>
<dbReference type="Gene3D" id="3.40.1210.10">
    <property type="entry name" value="Survival protein SurE-like phosphatase/nucleotidase"/>
    <property type="match status" value="1"/>
</dbReference>
<evidence type="ECO:0000313" key="7">
    <source>
        <dbReference type="EMBL" id="MBW4657375.1"/>
    </source>
</evidence>
<dbReference type="AlphaFoldDB" id="A0A951Q8R4"/>
<feature type="domain" description="Survival protein SurE-like phosphatase/nucleotidase" evidence="6">
    <location>
        <begin position="3"/>
        <end position="178"/>
    </location>
</feature>
<comment type="similarity">
    <text evidence="2">Belongs to the SurE nucleotidase family.</text>
</comment>
<dbReference type="PANTHER" id="PTHR30457">
    <property type="entry name" value="5'-NUCLEOTIDASE SURE"/>
    <property type="match status" value="1"/>
</dbReference>
<reference evidence="7" key="1">
    <citation type="submission" date="2021-05" db="EMBL/GenBank/DDBJ databases">
        <authorList>
            <person name="Pietrasiak N."/>
            <person name="Ward R."/>
            <person name="Stajich J.E."/>
            <person name="Kurbessoian T."/>
        </authorList>
    </citation>
    <scope>NUCLEOTIDE SEQUENCE</scope>
    <source>
        <strain evidence="7">UHER 2000/2452</strain>
    </source>
</reference>
<comment type="caution">
    <text evidence="7">The sequence shown here is derived from an EMBL/GenBank/DDBJ whole genome shotgun (WGS) entry which is preliminary data.</text>
</comment>
<dbReference type="GO" id="GO:0008253">
    <property type="term" value="F:5'-nucleotidase activity"/>
    <property type="evidence" value="ECO:0007669"/>
    <property type="project" value="UniProtKB-EC"/>
</dbReference>
<dbReference type="NCBIfam" id="NF001493">
    <property type="entry name" value="PRK00346.2-3"/>
    <property type="match status" value="1"/>
</dbReference>
<dbReference type="InterPro" id="IPR030048">
    <property type="entry name" value="SurE"/>
</dbReference>
<dbReference type="EC" id="3.1.3.5" evidence="3"/>
<evidence type="ECO:0000256" key="1">
    <source>
        <dbReference type="ARBA" id="ARBA00000815"/>
    </source>
</evidence>
<dbReference type="InterPro" id="IPR036523">
    <property type="entry name" value="SurE-like_sf"/>
</dbReference>
<keyword evidence="5 7" id="KW-0378">Hydrolase</keyword>
<organism evidence="7 8">
    <name type="scientific">Drouetiella hepatica Uher 2000/2452</name>
    <dbReference type="NCBI Taxonomy" id="904376"/>
    <lineage>
        <taxon>Bacteria</taxon>
        <taxon>Bacillati</taxon>
        <taxon>Cyanobacteriota</taxon>
        <taxon>Cyanophyceae</taxon>
        <taxon>Oculatellales</taxon>
        <taxon>Oculatellaceae</taxon>
        <taxon>Drouetiella</taxon>
    </lineage>
</organism>
<evidence type="ECO:0000256" key="5">
    <source>
        <dbReference type="ARBA" id="ARBA00022801"/>
    </source>
</evidence>
<evidence type="ECO:0000256" key="3">
    <source>
        <dbReference type="ARBA" id="ARBA00012643"/>
    </source>
</evidence>
<evidence type="ECO:0000256" key="4">
    <source>
        <dbReference type="ARBA" id="ARBA00022723"/>
    </source>
</evidence>
<evidence type="ECO:0000313" key="8">
    <source>
        <dbReference type="Proteomes" id="UP000757435"/>
    </source>
</evidence>
<dbReference type="EMBL" id="JAHHHD010000001">
    <property type="protein sequence ID" value="MBW4657375.1"/>
    <property type="molecule type" value="Genomic_DNA"/>
</dbReference>
<protein>
    <recommendedName>
        <fullName evidence="3">5'-nucleotidase</fullName>
        <ecNumber evidence="3">3.1.3.5</ecNumber>
    </recommendedName>
</protein>
<comment type="catalytic activity">
    <reaction evidence="1">
        <text>a ribonucleoside 5'-phosphate + H2O = a ribonucleoside + phosphate</text>
        <dbReference type="Rhea" id="RHEA:12484"/>
        <dbReference type="ChEBI" id="CHEBI:15377"/>
        <dbReference type="ChEBI" id="CHEBI:18254"/>
        <dbReference type="ChEBI" id="CHEBI:43474"/>
        <dbReference type="ChEBI" id="CHEBI:58043"/>
        <dbReference type="EC" id="3.1.3.5"/>
    </reaction>
</comment>
<dbReference type="GO" id="GO:0046872">
    <property type="term" value="F:metal ion binding"/>
    <property type="evidence" value="ECO:0007669"/>
    <property type="project" value="UniProtKB-KW"/>
</dbReference>
<dbReference type="InterPro" id="IPR002828">
    <property type="entry name" value="SurE-like_Pase/nucleotidase"/>
</dbReference>
<dbReference type="SUPFAM" id="SSF64167">
    <property type="entry name" value="SurE-like"/>
    <property type="match status" value="1"/>
</dbReference>
<dbReference type="Pfam" id="PF01975">
    <property type="entry name" value="SurE"/>
    <property type="match status" value="1"/>
</dbReference>
<reference evidence="7" key="2">
    <citation type="journal article" date="2022" name="Microbiol. Resour. Announc.">
        <title>Metagenome Sequencing to Explore Phylogenomics of Terrestrial Cyanobacteria.</title>
        <authorList>
            <person name="Ward R.D."/>
            <person name="Stajich J.E."/>
            <person name="Johansen J.R."/>
            <person name="Huntemann M."/>
            <person name="Clum A."/>
            <person name="Foster B."/>
            <person name="Foster B."/>
            <person name="Roux S."/>
            <person name="Palaniappan K."/>
            <person name="Varghese N."/>
            <person name="Mukherjee S."/>
            <person name="Reddy T.B.K."/>
            <person name="Daum C."/>
            <person name="Copeland A."/>
            <person name="Chen I.A."/>
            <person name="Ivanova N.N."/>
            <person name="Kyrpides N.C."/>
            <person name="Shapiro N."/>
            <person name="Eloe-Fadrosh E.A."/>
            <person name="Pietrasiak N."/>
        </authorList>
    </citation>
    <scope>NUCLEOTIDE SEQUENCE</scope>
    <source>
        <strain evidence="7">UHER 2000/2452</strain>
    </source>
</reference>
<keyword evidence="4" id="KW-0479">Metal-binding</keyword>
<sequence length="229" mass="25092">MTIILTNDDGIDAPGLRSLLQVTAKKLMNVAIVAPQLPHSGCGHQVTTHRPFQLECRSPAEFAVDGTPADCTRISVSHLFPDEVEWVLSGINPGGNLGADVYISGTVAAVREAALHRIPGIAISHYIQRRRPIDWDLAAQLSLKVLDKLMSLPPQPGTYWNVNLPHLDIHSPEPEIVVCPLCTQPLPVAYRLEADHFHYAGDYSQRRRDPGSDVEVCFSGQISVTPIEL</sequence>
<dbReference type="Proteomes" id="UP000757435">
    <property type="component" value="Unassembled WGS sequence"/>
</dbReference>
<evidence type="ECO:0000259" key="6">
    <source>
        <dbReference type="Pfam" id="PF01975"/>
    </source>
</evidence>